<dbReference type="PANTHER" id="PTHR30534:SF0">
    <property type="entry name" value="FLAGELLAR MOTOR SWITCH PROTEIN FLIG"/>
    <property type="match status" value="1"/>
</dbReference>
<keyword evidence="7" id="KW-0283">Flagellar rotation</keyword>
<dbReference type="EMBL" id="CP001089">
    <property type="protein sequence ID" value="ACD97009.1"/>
    <property type="molecule type" value="Genomic_DNA"/>
</dbReference>
<dbReference type="GO" id="GO:0005886">
    <property type="term" value="C:plasma membrane"/>
    <property type="evidence" value="ECO:0007669"/>
    <property type="project" value="UniProtKB-SubCell"/>
</dbReference>
<dbReference type="GO" id="GO:0071973">
    <property type="term" value="P:bacterial-type flagellum-dependent cell motility"/>
    <property type="evidence" value="ECO:0007669"/>
    <property type="project" value="InterPro"/>
</dbReference>
<sequence length="333" mass="37060">MIAMTGADKAAILLLYLGADVTAKVYEHMEDEEIKRISKSMAGLGHVNRQTIGEVVEEFNEVISPESGIFAQGDEFVRKVLEKALGPAKAQMLMEELQASSYGDLVDILSAMDPKSISNFLSQEHPQAIAVILAKLKSKQTSEIIAALPQELQAEVVLRIADVEQVSPEILQEIDEVMKREIKSMGGVQRYKVGGVEKVVDMFNHFDRSKEKQILEKLDVLSPPLAEVIRKHLFTFEDVFAMDDRSIQAIMREVSNDTLTLAMKTSTDDVKNKIFKNISSRAAEMIKEDLEVMGPVRLSDVEKAQSEIIKIVRKMEEEGKIVLGGRGSEDVLV</sequence>
<evidence type="ECO:0000313" key="14">
    <source>
        <dbReference type="EMBL" id="ACD97009.1"/>
    </source>
</evidence>
<dbReference type="InterPro" id="IPR023087">
    <property type="entry name" value="Flg_Motor_Flig_C"/>
</dbReference>
<dbReference type="InterPro" id="IPR000090">
    <property type="entry name" value="Flg_Motor_Flig"/>
</dbReference>
<dbReference type="Pfam" id="PF14842">
    <property type="entry name" value="FliG_N"/>
    <property type="match status" value="1"/>
</dbReference>
<dbReference type="STRING" id="398767.Glov_3303"/>
<dbReference type="eggNOG" id="COG1536">
    <property type="taxonomic scope" value="Bacteria"/>
</dbReference>
<organism evidence="14 15">
    <name type="scientific">Trichlorobacter lovleyi (strain ATCC BAA-1151 / DSM 17278 / SZ)</name>
    <name type="common">Geobacter lovleyi</name>
    <dbReference type="NCBI Taxonomy" id="398767"/>
    <lineage>
        <taxon>Bacteria</taxon>
        <taxon>Pseudomonadati</taxon>
        <taxon>Thermodesulfobacteriota</taxon>
        <taxon>Desulfuromonadia</taxon>
        <taxon>Geobacterales</taxon>
        <taxon>Geobacteraceae</taxon>
        <taxon>Trichlorobacter</taxon>
    </lineage>
</organism>
<feature type="domain" description="Flagellar motor switch protein FliG middle" evidence="12">
    <location>
        <begin position="114"/>
        <end position="186"/>
    </location>
</feature>
<comment type="similarity">
    <text evidence="3">Belongs to the FliG family.</text>
</comment>
<evidence type="ECO:0000313" key="15">
    <source>
        <dbReference type="Proteomes" id="UP000002420"/>
    </source>
</evidence>
<dbReference type="Proteomes" id="UP000002420">
    <property type="component" value="Chromosome"/>
</dbReference>
<dbReference type="InterPro" id="IPR028263">
    <property type="entry name" value="FliG_N"/>
</dbReference>
<evidence type="ECO:0000256" key="1">
    <source>
        <dbReference type="ARBA" id="ARBA00004117"/>
    </source>
</evidence>
<dbReference type="PANTHER" id="PTHR30534">
    <property type="entry name" value="FLAGELLAR MOTOR SWITCH PROTEIN FLIG"/>
    <property type="match status" value="1"/>
</dbReference>
<evidence type="ECO:0000256" key="4">
    <source>
        <dbReference type="ARBA" id="ARBA00021870"/>
    </source>
</evidence>
<protein>
    <recommendedName>
        <fullName evidence="4">Flagellar motor switch protein FliG</fullName>
    </recommendedName>
</protein>
<keyword evidence="8" id="KW-0472">Membrane</keyword>
<dbReference type="Pfam" id="PF14841">
    <property type="entry name" value="FliG_M"/>
    <property type="match status" value="1"/>
</dbReference>
<dbReference type="GO" id="GO:0006935">
    <property type="term" value="P:chemotaxis"/>
    <property type="evidence" value="ECO:0007669"/>
    <property type="project" value="UniProtKB-KW"/>
</dbReference>
<comment type="subcellular location">
    <subcellularLocation>
        <location evidence="1">Bacterial flagellum basal body</location>
    </subcellularLocation>
    <subcellularLocation>
        <location evidence="2">Cell membrane</location>
        <topology evidence="2">Peripheral membrane protein</topology>
        <orientation evidence="2">Cytoplasmic side</orientation>
    </subcellularLocation>
</comment>
<dbReference type="PRINTS" id="PR00954">
    <property type="entry name" value="FLGMOTORFLIG"/>
</dbReference>
<name>B3EBH0_TRIL1</name>
<evidence type="ECO:0000256" key="5">
    <source>
        <dbReference type="ARBA" id="ARBA00022475"/>
    </source>
</evidence>
<keyword evidence="15" id="KW-1185">Reference proteome</keyword>
<dbReference type="PIRSF" id="PIRSF003161">
    <property type="entry name" value="FliG"/>
    <property type="match status" value="1"/>
</dbReference>
<evidence type="ECO:0000256" key="8">
    <source>
        <dbReference type="ARBA" id="ARBA00023136"/>
    </source>
</evidence>
<dbReference type="GO" id="GO:0009425">
    <property type="term" value="C:bacterial-type flagellum basal body"/>
    <property type="evidence" value="ECO:0007669"/>
    <property type="project" value="UniProtKB-SubCell"/>
</dbReference>
<accession>B3EBH0</accession>
<evidence type="ECO:0000256" key="3">
    <source>
        <dbReference type="ARBA" id="ARBA00010299"/>
    </source>
</evidence>
<keyword evidence="5" id="KW-1003">Cell membrane</keyword>
<dbReference type="FunFam" id="1.10.220.30:FF:000001">
    <property type="entry name" value="Flagellar motor switch protein FliG"/>
    <property type="match status" value="1"/>
</dbReference>
<evidence type="ECO:0000259" key="13">
    <source>
        <dbReference type="Pfam" id="PF14842"/>
    </source>
</evidence>
<feature type="domain" description="Flagellar motor switch protein FliG N-terminal" evidence="13">
    <location>
        <begin position="4"/>
        <end position="101"/>
    </location>
</feature>
<comment type="function">
    <text evidence="10">FliG is one of three proteins (FliG, FliN, FliM) that forms the rotor-mounted switch complex (C ring), located at the base of the basal body. This complex interacts with the CheY and CheZ chemotaxis proteins, in addition to contacting components of the motor that determine the direction of flagellar rotation.</text>
</comment>
<evidence type="ECO:0000256" key="6">
    <source>
        <dbReference type="ARBA" id="ARBA00022500"/>
    </source>
</evidence>
<feature type="domain" description="Flagellar motor switch protein FliG C-terminal" evidence="11">
    <location>
        <begin position="217"/>
        <end position="323"/>
    </location>
</feature>
<dbReference type="KEGG" id="glo:Glov_3303"/>
<dbReference type="HOGENOM" id="CLU_047835_1_1_7"/>
<dbReference type="SUPFAM" id="SSF48029">
    <property type="entry name" value="FliG"/>
    <property type="match status" value="2"/>
</dbReference>
<keyword evidence="14" id="KW-0282">Flagellum</keyword>
<proteinExistence type="inferred from homology"/>
<keyword evidence="14" id="KW-0969">Cilium</keyword>
<evidence type="ECO:0000256" key="2">
    <source>
        <dbReference type="ARBA" id="ARBA00004413"/>
    </source>
</evidence>
<keyword evidence="6" id="KW-0145">Chemotaxis</keyword>
<dbReference type="InterPro" id="IPR011002">
    <property type="entry name" value="FliG_a-hlx"/>
</dbReference>
<keyword evidence="9" id="KW-0975">Bacterial flagellum</keyword>
<evidence type="ECO:0000256" key="10">
    <source>
        <dbReference type="ARBA" id="ARBA00025598"/>
    </source>
</evidence>
<keyword evidence="14" id="KW-0966">Cell projection</keyword>
<evidence type="ECO:0000259" key="12">
    <source>
        <dbReference type="Pfam" id="PF14841"/>
    </source>
</evidence>
<evidence type="ECO:0000259" key="11">
    <source>
        <dbReference type="Pfam" id="PF01706"/>
    </source>
</evidence>
<evidence type="ECO:0000256" key="9">
    <source>
        <dbReference type="ARBA" id="ARBA00023143"/>
    </source>
</evidence>
<dbReference type="Pfam" id="PF01706">
    <property type="entry name" value="FliG_C"/>
    <property type="match status" value="1"/>
</dbReference>
<dbReference type="InterPro" id="IPR032779">
    <property type="entry name" value="FliG_M"/>
</dbReference>
<dbReference type="AlphaFoldDB" id="B3EBH0"/>
<reference evidence="14 15" key="1">
    <citation type="submission" date="2008-05" db="EMBL/GenBank/DDBJ databases">
        <title>Complete sequence of chromosome of Geobacter lovleyi SZ.</title>
        <authorList>
            <consortium name="US DOE Joint Genome Institute"/>
            <person name="Lucas S."/>
            <person name="Copeland A."/>
            <person name="Lapidus A."/>
            <person name="Glavina del Rio T."/>
            <person name="Dalin E."/>
            <person name="Tice H."/>
            <person name="Bruce D."/>
            <person name="Goodwin L."/>
            <person name="Pitluck S."/>
            <person name="Chertkov O."/>
            <person name="Meincke L."/>
            <person name="Brettin T."/>
            <person name="Detter J.C."/>
            <person name="Han C."/>
            <person name="Tapia R."/>
            <person name="Kuske C.R."/>
            <person name="Schmutz J."/>
            <person name="Larimer F."/>
            <person name="Land M."/>
            <person name="Hauser L."/>
            <person name="Kyrpides N."/>
            <person name="Mikhailova N."/>
            <person name="Sung Y."/>
            <person name="Fletcher K.E."/>
            <person name="Ritalahti K.M."/>
            <person name="Loeffler F.E."/>
            <person name="Richardson P."/>
        </authorList>
    </citation>
    <scope>NUCLEOTIDE SEQUENCE [LARGE SCALE GENOMIC DNA]</scope>
    <source>
        <strain evidence="15">ATCC BAA-1151 / DSM 17278 / SZ</strain>
    </source>
</reference>
<dbReference type="NCBIfam" id="TIGR00207">
    <property type="entry name" value="fliG"/>
    <property type="match status" value="1"/>
</dbReference>
<gene>
    <name evidence="14" type="ordered locus">Glov_3303</name>
</gene>
<evidence type="ECO:0000256" key="7">
    <source>
        <dbReference type="ARBA" id="ARBA00022779"/>
    </source>
</evidence>
<dbReference type="Gene3D" id="1.10.220.30">
    <property type="match status" value="3"/>
</dbReference>
<dbReference type="GO" id="GO:0003774">
    <property type="term" value="F:cytoskeletal motor activity"/>
    <property type="evidence" value="ECO:0007669"/>
    <property type="project" value="InterPro"/>
</dbReference>